<dbReference type="AlphaFoldDB" id="A0A8W7PGS9"/>
<accession>A0A8W7PGS9</accession>
<sequence>MVTVIDGLVNATKMPLGLAEADSSLLALPNQSAAAGLDAADAIVDASFDLLVKKFFVTLVFFIYLVQIVRFLTLPLRERLEQGEEAQRLKRICMIIVKAILSGSAGAC</sequence>
<reference evidence="2" key="1">
    <citation type="submission" date="2022-08" db="UniProtKB">
        <authorList>
            <consortium name="EnsemblMetazoa"/>
        </authorList>
    </citation>
    <scope>IDENTIFICATION</scope>
</reference>
<keyword evidence="1" id="KW-0812">Transmembrane</keyword>
<dbReference type="Proteomes" id="UP000075882">
    <property type="component" value="Unassembled WGS sequence"/>
</dbReference>
<protein>
    <submittedName>
        <fullName evidence="2">Uncharacterized protein</fullName>
    </submittedName>
</protein>
<organism evidence="2">
    <name type="scientific">Anopheles coluzzii</name>
    <name type="common">African malaria mosquito</name>
    <dbReference type="NCBI Taxonomy" id="1518534"/>
    <lineage>
        <taxon>Eukaryota</taxon>
        <taxon>Metazoa</taxon>
        <taxon>Ecdysozoa</taxon>
        <taxon>Arthropoda</taxon>
        <taxon>Hexapoda</taxon>
        <taxon>Insecta</taxon>
        <taxon>Pterygota</taxon>
        <taxon>Neoptera</taxon>
        <taxon>Endopterygota</taxon>
        <taxon>Diptera</taxon>
        <taxon>Nematocera</taxon>
        <taxon>Culicoidea</taxon>
        <taxon>Culicidae</taxon>
        <taxon>Anophelinae</taxon>
        <taxon>Anopheles</taxon>
    </lineage>
</organism>
<proteinExistence type="predicted"/>
<feature type="transmembrane region" description="Helical" evidence="1">
    <location>
        <begin position="55"/>
        <end position="73"/>
    </location>
</feature>
<evidence type="ECO:0000256" key="1">
    <source>
        <dbReference type="SAM" id="Phobius"/>
    </source>
</evidence>
<dbReference type="EnsemblMetazoa" id="ACOM031468-RA">
    <property type="protein sequence ID" value="ACOM031468-PA.1"/>
    <property type="gene ID" value="ACOM031468"/>
</dbReference>
<evidence type="ECO:0000313" key="2">
    <source>
        <dbReference type="EnsemblMetazoa" id="ACOM031468-PA.1"/>
    </source>
</evidence>
<keyword evidence="1" id="KW-0472">Membrane</keyword>
<name>A0A8W7PGS9_ANOCL</name>
<keyword evidence="1" id="KW-1133">Transmembrane helix</keyword>